<dbReference type="InterPro" id="IPR038142">
    <property type="entry name" value="Cytochrome_P460_sp"/>
</dbReference>
<keyword evidence="1" id="KW-0472">Membrane</keyword>
<organism evidence="3 4">
    <name type="scientific">Mucilaginibacter conchicola</name>
    <dbReference type="NCBI Taxonomy" id="2303333"/>
    <lineage>
        <taxon>Bacteria</taxon>
        <taxon>Pseudomonadati</taxon>
        <taxon>Bacteroidota</taxon>
        <taxon>Sphingobacteriia</taxon>
        <taxon>Sphingobacteriales</taxon>
        <taxon>Sphingobacteriaceae</taxon>
        <taxon>Mucilaginibacter</taxon>
    </lineage>
</organism>
<dbReference type="CDD" id="cd20753">
    <property type="entry name" value="cyt_P460_Mc-like"/>
    <property type="match status" value="1"/>
</dbReference>
<dbReference type="Pfam" id="PF16694">
    <property type="entry name" value="Cytochrome_P460"/>
    <property type="match status" value="1"/>
</dbReference>
<name>A0A372NMR5_9SPHI</name>
<accession>A0A372NMR5</accession>
<keyword evidence="1" id="KW-1133">Transmembrane helix</keyword>
<reference evidence="3 4" key="1">
    <citation type="submission" date="2018-08" db="EMBL/GenBank/DDBJ databases">
        <title>Mucilaginibacter sp. MYSH2.</title>
        <authorList>
            <person name="Seo T."/>
        </authorList>
    </citation>
    <scope>NUCLEOTIDE SEQUENCE [LARGE SCALE GENOMIC DNA]</scope>
    <source>
        <strain evidence="3 4">MYSH2</strain>
    </source>
</reference>
<dbReference type="OrthoDB" id="196738at2"/>
<evidence type="ECO:0000259" key="2">
    <source>
        <dbReference type="SMART" id="SM01235"/>
    </source>
</evidence>
<feature type="transmembrane region" description="Helical" evidence="1">
    <location>
        <begin position="12"/>
        <end position="30"/>
    </location>
</feature>
<feature type="domain" description="Haem-binding" evidence="2">
    <location>
        <begin position="20"/>
        <end position="149"/>
    </location>
</feature>
<dbReference type="InterPro" id="IPR025992">
    <property type="entry name" value="Haem-bd"/>
</dbReference>
<dbReference type="EMBL" id="QWDC01000004">
    <property type="protein sequence ID" value="RFZ90226.1"/>
    <property type="molecule type" value="Genomic_DNA"/>
</dbReference>
<gene>
    <name evidence="3" type="ORF">D0C36_20725</name>
</gene>
<proteinExistence type="predicted"/>
<dbReference type="Pfam" id="PF14376">
    <property type="entry name" value="Haem_bd"/>
    <property type="match status" value="1"/>
</dbReference>
<keyword evidence="1" id="KW-0812">Transmembrane</keyword>
<dbReference type="AlphaFoldDB" id="A0A372NMR5"/>
<protein>
    <recommendedName>
        <fullName evidence="2">Haem-binding domain-containing protein</fullName>
    </recommendedName>
</protein>
<dbReference type="SMART" id="SM01235">
    <property type="entry name" value="Haem_bd"/>
    <property type="match status" value="1"/>
</dbReference>
<comment type="caution">
    <text evidence="3">The sequence shown here is derived from an EMBL/GenBank/DDBJ whole genome shotgun (WGS) entry which is preliminary data.</text>
</comment>
<keyword evidence="4" id="KW-1185">Reference proteome</keyword>
<dbReference type="InterPro" id="IPR032033">
    <property type="entry name" value="Cytochrome_P460"/>
</dbReference>
<dbReference type="Proteomes" id="UP000264217">
    <property type="component" value="Unassembled WGS sequence"/>
</dbReference>
<evidence type="ECO:0000313" key="3">
    <source>
        <dbReference type="EMBL" id="RFZ90226.1"/>
    </source>
</evidence>
<evidence type="ECO:0000313" key="4">
    <source>
        <dbReference type="Proteomes" id="UP000264217"/>
    </source>
</evidence>
<dbReference type="Gene3D" id="3.50.70.20">
    <property type="entry name" value="Cytochrome P460"/>
    <property type="match status" value="1"/>
</dbReference>
<sequence length="310" mass="35188">MKRTKLNPIQRMIVIIGVAMIIFVPLQFSSPDLGNPATKKEISLPTEVKAILERACYDCHSNRSQPEWFDRIAPVSYMVGHDIKEARSRLNLSEWDRNPPAVQQLLLWEMVNAIEEKKMPLPRYLTIHPNAAVSPAELAVLKQYVNTLPGRNMTDTSPIVRSDSNKRMPLVPVALNGIHYFSDFKTWRIISTTDKYDGGSMRVVYGNDLMVQAIKSKKLPFPDGAKIVKVVWGKQHEDKDGNILPGNFQNVQIMIKDRKKYRSTEGWGFAKFDGLKLKPFGKSVAFATTCINCHRLLVSESDFVFNIPTK</sequence>
<dbReference type="RefSeq" id="WP_117393640.1">
    <property type="nucleotide sequence ID" value="NZ_QWDC01000004.1"/>
</dbReference>
<evidence type="ECO:0000256" key="1">
    <source>
        <dbReference type="SAM" id="Phobius"/>
    </source>
</evidence>